<name>A0ABW0KTC9_9BACT</name>
<dbReference type="Pfam" id="PF25857">
    <property type="entry name" value="DUF7957"/>
    <property type="match status" value="1"/>
</dbReference>
<gene>
    <name evidence="1" type="ORF">ACFQDI_17790</name>
</gene>
<accession>A0ABW0KTC9</accession>
<dbReference type="Proteomes" id="UP001596052">
    <property type="component" value="Unassembled WGS sequence"/>
</dbReference>
<dbReference type="RefSeq" id="WP_377169255.1">
    <property type="nucleotide sequence ID" value="NZ_JBHSMQ010000007.1"/>
</dbReference>
<evidence type="ECO:0000313" key="1">
    <source>
        <dbReference type="EMBL" id="MFC5456723.1"/>
    </source>
</evidence>
<evidence type="ECO:0000313" key="2">
    <source>
        <dbReference type="Proteomes" id="UP001596052"/>
    </source>
</evidence>
<keyword evidence="2" id="KW-1185">Reference proteome</keyword>
<sequence length="100" mass="11385">MKQIDLQQASTVVRLSDEFLLALISYECLDTEEDRRRNLFKVDETGMVLWQVGDYVATPSLSTFTNVELRNQEVWAFNFDGGLYRIDQGSGAVLASNFVK</sequence>
<dbReference type="InterPro" id="IPR058263">
    <property type="entry name" value="DUF7957"/>
</dbReference>
<dbReference type="EMBL" id="JBHSMQ010000007">
    <property type="protein sequence ID" value="MFC5456723.1"/>
    <property type="molecule type" value="Genomic_DNA"/>
</dbReference>
<proteinExistence type="predicted"/>
<protein>
    <submittedName>
        <fullName evidence="1">Uncharacterized protein</fullName>
    </submittedName>
</protein>
<comment type="caution">
    <text evidence="1">The sequence shown here is derived from an EMBL/GenBank/DDBJ whole genome shotgun (WGS) entry which is preliminary data.</text>
</comment>
<reference evidence="2" key="1">
    <citation type="journal article" date="2019" name="Int. J. Syst. Evol. Microbiol.">
        <title>The Global Catalogue of Microorganisms (GCM) 10K type strain sequencing project: providing services to taxonomists for standard genome sequencing and annotation.</title>
        <authorList>
            <consortium name="The Broad Institute Genomics Platform"/>
            <consortium name="The Broad Institute Genome Sequencing Center for Infectious Disease"/>
            <person name="Wu L."/>
            <person name="Ma J."/>
        </authorList>
    </citation>
    <scope>NUCLEOTIDE SEQUENCE [LARGE SCALE GENOMIC DNA]</scope>
    <source>
        <strain evidence="2">CGMCC 4.1469</strain>
    </source>
</reference>
<organism evidence="1 2">
    <name type="scientific">Prosthecobacter fluviatilis</name>
    <dbReference type="NCBI Taxonomy" id="445931"/>
    <lineage>
        <taxon>Bacteria</taxon>
        <taxon>Pseudomonadati</taxon>
        <taxon>Verrucomicrobiota</taxon>
        <taxon>Verrucomicrobiia</taxon>
        <taxon>Verrucomicrobiales</taxon>
        <taxon>Verrucomicrobiaceae</taxon>
        <taxon>Prosthecobacter</taxon>
    </lineage>
</organism>